<comment type="caution">
    <text evidence="1">The sequence shown here is derived from an EMBL/GenBank/DDBJ whole genome shotgun (WGS) entry which is preliminary data.</text>
</comment>
<evidence type="ECO:0000313" key="2">
    <source>
        <dbReference type="Proteomes" id="UP000596827"/>
    </source>
</evidence>
<reference evidence="1" key="1">
    <citation type="submission" date="2020-08" db="EMBL/GenBank/DDBJ databases">
        <title>Ramlibacter sp. GTP1 16S ribosomal RNA gene genome sequencing and assembly.</title>
        <authorList>
            <person name="Kang M."/>
        </authorList>
    </citation>
    <scope>NUCLEOTIDE SEQUENCE</scope>
    <source>
        <strain evidence="1">GTP1</strain>
    </source>
</reference>
<dbReference type="RefSeq" id="WP_187081859.1">
    <property type="nucleotide sequence ID" value="NZ_JACORU010000004.1"/>
</dbReference>
<proteinExistence type="predicted"/>
<accession>A0A923M9S9</accession>
<gene>
    <name evidence="1" type="ORF">H8R02_13030</name>
</gene>
<organism evidence="1 2">
    <name type="scientific">Ramlibacter albus</name>
    <dbReference type="NCBI Taxonomy" id="2079448"/>
    <lineage>
        <taxon>Bacteria</taxon>
        <taxon>Pseudomonadati</taxon>
        <taxon>Pseudomonadota</taxon>
        <taxon>Betaproteobacteria</taxon>
        <taxon>Burkholderiales</taxon>
        <taxon>Comamonadaceae</taxon>
        <taxon>Ramlibacter</taxon>
    </lineage>
</organism>
<dbReference type="Pfam" id="PF13376">
    <property type="entry name" value="OmdA"/>
    <property type="match status" value="1"/>
</dbReference>
<evidence type="ECO:0000313" key="1">
    <source>
        <dbReference type="EMBL" id="MBC5765384.1"/>
    </source>
</evidence>
<dbReference type="Proteomes" id="UP000596827">
    <property type="component" value="Unassembled WGS sequence"/>
</dbReference>
<dbReference type="EMBL" id="JACORU010000004">
    <property type="protein sequence ID" value="MBC5765384.1"/>
    <property type="molecule type" value="Genomic_DNA"/>
</dbReference>
<sequence length="188" mass="21497">MSAEPVFFESAAKFRAWLKRNAASAGEIVVGFYKVGTGRPSMTWSESVDEALCFGWIDGVRKGIDAESYQIRFTPRRPGSNWSAINVEKVRVLTQAGRMTEAGLRAFADYDPDRSRNYSYEQRSEAKLSADEEARFRRSREAWAFFEKQPPGWRQLQIYRVVSAKRVETREGRLGRLIEACARGERLA</sequence>
<name>A0A923M9S9_9BURK</name>
<dbReference type="AlphaFoldDB" id="A0A923M9S9"/>
<protein>
    <submittedName>
        <fullName evidence="1">YdeI/OmpD-associated family protein</fullName>
    </submittedName>
</protein>
<keyword evidence="2" id="KW-1185">Reference proteome</keyword>